<keyword evidence="2" id="KW-1185">Reference proteome</keyword>
<proteinExistence type="predicted"/>
<organism evidence="1 2">
    <name type="scientific">Ficus carica</name>
    <name type="common">Common fig</name>
    <dbReference type="NCBI Taxonomy" id="3494"/>
    <lineage>
        <taxon>Eukaryota</taxon>
        <taxon>Viridiplantae</taxon>
        <taxon>Streptophyta</taxon>
        <taxon>Embryophyta</taxon>
        <taxon>Tracheophyta</taxon>
        <taxon>Spermatophyta</taxon>
        <taxon>Magnoliopsida</taxon>
        <taxon>eudicotyledons</taxon>
        <taxon>Gunneridae</taxon>
        <taxon>Pentapetalae</taxon>
        <taxon>rosids</taxon>
        <taxon>fabids</taxon>
        <taxon>Rosales</taxon>
        <taxon>Moraceae</taxon>
        <taxon>Ficeae</taxon>
        <taxon>Ficus</taxon>
    </lineage>
</organism>
<gene>
    <name evidence="1" type="ORF">TIFTF001_039203</name>
</gene>
<evidence type="ECO:0000313" key="2">
    <source>
        <dbReference type="Proteomes" id="UP001187192"/>
    </source>
</evidence>
<sequence length="144" mass="16072">MLIPQIPSLLLLREKKTRRPSTSMRHCSVRLLPIAENSPLLPPFKGTLPNLSLRWNKRPRRRVPSVGKCIFVLKAHLTDISSYLYCLSNPKTLIRGGVLQVGSDPIPVVKLLPTPAHLPLKLEYLYRGGQATQGIEKFEVGCGV</sequence>
<evidence type="ECO:0000313" key="1">
    <source>
        <dbReference type="EMBL" id="GMN70159.1"/>
    </source>
</evidence>
<protein>
    <submittedName>
        <fullName evidence="1">Uncharacterized protein</fullName>
    </submittedName>
</protein>
<name>A0AA88JDP8_FICCA</name>
<dbReference type="Proteomes" id="UP001187192">
    <property type="component" value="Unassembled WGS sequence"/>
</dbReference>
<dbReference type="AlphaFoldDB" id="A0AA88JDP8"/>
<accession>A0AA88JDP8</accession>
<comment type="caution">
    <text evidence="1">The sequence shown here is derived from an EMBL/GenBank/DDBJ whole genome shotgun (WGS) entry which is preliminary data.</text>
</comment>
<reference evidence="1" key="1">
    <citation type="submission" date="2023-07" db="EMBL/GenBank/DDBJ databases">
        <title>draft genome sequence of fig (Ficus carica).</title>
        <authorList>
            <person name="Takahashi T."/>
            <person name="Nishimura K."/>
        </authorList>
    </citation>
    <scope>NUCLEOTIDE SEQUENCE</scope>
</reference>
<dbReference type="EMBL" id="BTGU01001049">
    <property type="protein sequence ID" value="GMN70159.1"/>
    <property type="molecule type" value="Genomic_DNA"/>
</dbReference>